<reference evidence="2" key="1">
    <citation type="submission" date="2022-12" db="EMBL/GenBank/DDBJ databases">
        <title>Draft genome sequence of the thermophilic strain Brevibacillus thermoruber HT42, isolated from Los Humeros, Puebla, Mexico, with biotechnological potential.</title>
        <authorList>
            <person name="Lara Sanchez J."/>
            <person name="Solis Palacios R."/>
            <person name="Bustos Baena A.S."/>
            <person name="Ruz Baez A.E."/>
            <person name="Espinosa Luna G."/>
            <person name="Oliart Ros R.M."/>
        </authorList>
    </citation>
    <scope>NUCLEOTIDE SEQUENCE</scope>
    <source>
        <strain evidence="2">HT42</strain>
    </source>
</reference>
<dbReference type="RefSeq" id="WP_271139608.1">
    <property type="nucleotide sequence ID" value="NZ_JAPYYP010000004.1"/>
</dbReference>
<proteinExistence type="predicted"/>
<accession>A0A9X3TNF5</accession>
<name>A0A9X3TNF5_9BACL</name>
<evidence type="ECO:0008006" key="4">
    <source>
        <dbReference type="Google" id="ProtNLM"/>
    </source>
</evidence>
<dbReference type="EMBL" id="JAPYYP010000004">
    <property type="protein sequence ID" value="MDA5107706.1"/>
    <property type="molecule type" value="Genomic_DNA"/>
</dbReference>
<feature type="transmembrane region" description="Helical" evidence="1">
    <location>
        <begin position="12"/>
        <end position="31"/>
    </location>
</feature>
<keyword evidence="1" id="KW-1133">Transmembrane helix</keyword>
<dbReference type="Proteomes" id="UP001151071">
    <property type="component" value="Unassembled WGS sequence"/>
</dbReference>
<keyword evidence="1" id="KW-0812">Transmembrane</keyword>
<feature type="transmembrane region" description="Helical" evidence="1">
    <location>
        <begin position="43"/>
        <end position="65"/>
    </location>
</feature>
<keyword evidence="3" id="KW-1185">Reference proteome</keyword>
<sequence>MRKKVEKTLFGLWAGELFAVVCFALLWLIYAQHFEWAEPYVTSWPSVYAFALLEFILLQGSYYWFVKWKQVRRGCFSHLPDRHLRLFHVFKRINLFLIAIGLLFLIYQWKVFSVDFYWFVFLYLFAILEYINYYHVRLSYQTIDEIKDFLRQRGFRRSKLASEWKTRS</sequence>
<comment type="caution">
    <text evidence="2">The sequence shown here is derived from an EMBL/GenBank/DDBJ whole genome shotgun (WGS) entry which is preliminary data.</text>
</comment>
<feature type="transmembrane region" description="Helical" evidence="1">
    <location>
        <begin position="116"/>
        <end position="134"/>
    </location>
</feature>
<evidence type="ECO:0000313" key="3">
    <source>
        <dbReference type="Proteomes" id="UP001151071"/>
    </source>
</evidence>
<protein>
    <recommendedName>
        <fullName evidence="4">General stress protein</fullName>
    </recommendedName>
</protein>
<evidence type="ECO:0000313" key="2">
    <source>
        <dbReference type="EMBL" id="MDA5107706.1"/>
    </source>
</evidence>
<feature type="transmembrane region" description="Helical" evidence="1">
    <location>
        <begin position="93"/>
        <end position="110"/>
    </location>
</feature>
<gene>
    <name evidence="2" type="ORF">O3V59_04980</name>
</gene>
<evidence type="ECO:0000256" key="1">
    <source>
        <dbReference type="SAM" id="Phobius"/>
    </source>
</evidence>
<keyword evidence="1" id="KW-0472">Membrane</keyword>
<organism evidence="2 3">
    <name type="scientific">Brevibacillus thermoruber</name>
    <dbReference type="NCBI Taxonomy" id="33942"/>
    <lineage>
        <taxon>Bacteria</taxon>
        <taxon>Bacillati</taxon>
        <taxon>Bacillota</taxon>
        <taxon>Bacilli</taxon>
        <taxon>Bacillales</taxon>
        <taxon>Paenibacillaceae</taxon>
        <taxon>Brevibacillus</taxon>
    </lineage>
</organism>
<dbReference type="AlphaFoldDB" id="A0A9X3TNF5"/>